<evidence type="ECO:0000256" key="1">
    <source>
        <dbReference type="SAM" id="MobiDB-lite"/>
    </source>
</evidence>
<gene>
    <name evidence="2" type="ORF">BG006_004593</name>
</gene>
<evidence type="ECO:0000313" key="2">
    <source>
        <dbReference type="EMBL" id="KAF9332549.1"/>
    </source>
</evidence>
<keyword evidence="3" id="KW-1185">Reference proteome</keyword>
<comment type="caution">
    <text evidence="2">The sequence shown here is derived from an EMBL/GenBank/DDBJ whole genome shotgun (WGS) entry which is preliminary data.</text>
</comment>
<protein>
    <submittedName>
        <fullName evidence="2">Uncharacterized protein</fullName>
    </submittedName>
</protein>
<dbReference type="Proteomes" id="UP000696485">
    <property type="component" value="Unassembled WGS sequence"/>
</dbReference>
<proteinExistence type="predicted"/>
<name>A0A9P5SNI7_9FUNG</name>
<reference evidence="2" key="1">
    <citation type="journal article" date="2020" name="Fungal Divers.">
        <title>Resolving the Mortierellaceae phylogeny through synthesis of multi-gene phylogenetics and phylogenomics.</title>
        <authorList>
            <person name="Vandepol N."/>
            <person name="Liber J."/>
            <person name="Desiro A."/>
            <person name="Na H."/>
            <person name="Kennedy M."/>
            <person name="Barry K."/>
            <person name="Grigoriev I.V."/>
            <person name="Miller A.N."/>
            <person name="O'Donnell K."/>
            <person name="Stajich J.E."/>
            <person name="Bonito G."/>
        </authorList>
    </citation>
    <scope>NUCLEOTIDE SEQUENCE</scope>
    <source>
        <strain evidence="2">NVP1</strain>
    </source>
</reference>
<accession>A0A9P5SNI7</accession>
<dbReference type="AlphaFoldDB" id="A0A9P5SNI7"/>
<feature type="non-terminal residue" evidence="2">
    <location>
        <position position="91"/>
    </location>
</feature>
<evidence type="ECO:0000313" key="3">
    <source>
        <dbReference type="Proteomes" id="UP000696485"/>
    </source>
</evidence>
<organism evidence="2 3">
    <name type="scientific">Podila minutissima</name>
    <dbReference type="NCBI Taxonomy" id="64525"/>
    <lineage>
        <taxon>Eukaryota</taxon>
        <taxon>Fungi</taxon>
        <taxon>Fungi incertae sedis</taxon>
        <taxon>Mucoromycota</taxon>
        <taxon>Mortierellomycotina</taxon>
        <taxon>Mortierellomycetes</taxon>
        <taxon>Mortierellales</taxon>
        <taxon>Mortierellaceae</taxon>
        <taxon>Podila</taxon>
    </lineage>
</organism>
<feature type="compositionally biased region" description="Basic and acidic residues" evidence="1">
    <location>
        <begin position="41"/>
        <end position="51"/>
    </location>
</feature>
<sequence>MSTPQETAAVAAITADVANLHLDEATGEMVSKSELKKRIKNREKEAKKAEKAASAPAPAVSEKKEKTVSAAEEEENLNPNQYFEIRSKRVN</sequence>
<dbReference type="EMBL" id="JAAAUY010000254">
    <property type="protein sequence ID" value="KAF9332549.1"/>
    <property type="molecule type" value="Genomic_DNA"/>
</dbReference>
<feature type="region of interest" description="Disordered" evidence="1">
    <location>
        <begin position="41"/>
        <end position="91"/>
    </location>
</feature>